<keyword evidence="1" id="KW-0472">Membrane</keyword>
<comment type="caution">
    <text evidence="3">The sequence shown here is derived from an EMBL/GenBank/DDBJ whole genome shotgun (WGS) entry which is preliminary data.</text>
</comment>
<accession>A0ABP0QD57</accession>
<feature type="transmembrane region" description="Helical" evidence="1">
    <location>
        <begin position="1287"/>
        <end position="1308"/>
    </location>
</feature>
<proteinExistence type="predicted"/>
<dbReference type="InterPro" id="IPR057279">
    <property type="entry name" value="MGAT4"/>
</dbReference>
<evidence type="ECO:0000256" key="1">
    <source>
        <dbReference type="SAM" id="Phobius"/>
    </source>
</evidence>
<keyword evidence="1" id="KW-0812">Transmembrane</keyword>
<dbReference type="Pfam" id="PF04666">
    <property type="entry name" value="MGAT4_cons"/>
    <property type="match status" value="1"/>
</dbReference>
<protein>
    <recommendedName>
        <fullName evidence="2">MGAT4 conserved region domain-containing protein</fullName>
    </recommendedName>
</protein>
<dbReference type="PANTHER" id="PTHR12062:SF0">
    <property type="entry name" value="ALPHA-1,3-MANNOSYL-GLYCOPROTEIN 4-BETA-N-ACETYLGLUCOSAMINYLTRANSFERASE B"/>
    <property type="match status" value="1"/>
</dbReference>
<keyword evidence="4" id="KW-1185">Reference proteome</keyword>
<gene>
    <name evidence="3" type="ORF">CCMP2556_LOCUS41785</name>
</gene>
<evidence type="ECO:0000313" key="3">
    <source>
        <dbReference type="EMBL" id="CAK9086176.1"/>
    </source>
</evidence>
<organism evidence="3 4">
    <name type="scientific">Durusdinium trenchii</name>
    <dbReference type="NCBI Taxonomy" id="1381693"/>
    <lineage>
        <taxon>Eukaryota</taxon>
        <taxon>Sar</taxon>
        <taxon>Alveolata</taxon>
        <taxon>Dinophyceae</taxon>
        <taxon>Suessiales</taxon>
        <taxon>Symbiodiniaceae</taxon>
        <taxon>Durusdinium</taxon>
    </lineage>
</organism>
<dbReference type="PANTHER" id="PTHR12062">
    <property type="entry name" value="N-ACETYLGLUCOSAMINYLTRANSFERASE VI"/>
    <property type="match status" value="1"/>
</dbReference>
<keyword evidence="1" id="KW-1133">Transmembrane helix</keyword>
<feature type="domain" description="MGAT4 conserved region" evidence="2">
    <location>
        <begin position="310"/>
        <end position="412"/>
    </location>
</feature>
<evidence type="ECO:0000259" key="2">
    <source>
        <dbReference type="Pfam" id="PF04666"/>
    </source>
</evidence>
<reference evidence="3 4" key="1">
    <citation type="submission" date="2024-02" db="EMBL/GenBank/DDBJ databases">
        <authorList>
            <person name="Chen Y."/>
            <person name="Shah S."/>
            <person name="Dougan E. K."/>
            <person name="Thang M."/>
            <person name="Chan C."/>
        </authorList>
    </citation>
    <scope>NUCLEOTIDE SEQUENCE [LARGE SCALE GENOMIC DNA]</scope>
</reference>
<feature type="transmembrane region" description="Helical" evidence="1">
    <location>
        <begin position="669"/>
        <end position="688"/>
    </location>
</feature>
<evidence type="ECO:0000313" key="4">
    <source>
        <dbReference type="Proteomes" id="UP001642484"/>
    </source>
</evidence>
<feature type="transmembrane region" description="Helical" evidence="1">
    <location>
        <begin position="700"/>
        <end position="722"/>
    </location>
</feature>
<dbReference type="EMBL" id="CAXAMN010024373">
    <property type="protein sequence ID" value="CAK9086176.1"/>
    <property type="molecule type" value="Genomic_DNA"/>
</dbReference>
<dbReference type="Proteomes" id="UP001642484">
    <property type="component" value="Unassembled WGS sequence"/>
</dbReference>
<sequence>MHRGRALNLQLPCALAAVCLVFLNEVILAALPLVQRAEPDSFLDDILLQPALTADDRPGCMENGLAVQEASASWRDLDNPLKRLAPDSLRILPAGEEGKRMSRTRRWMTFGMSSIKRPKASYLGITLSRMFNVLDLELAETAIVVHLADFDEDWVLATAKWLRASFSAEASKGRLQAIHAPRNLYALKQAELNALDLGGFCDFTINGKYMRRKDEVGGHMTYWSKNGKWILYWCSQRAQTAIVHRRWAVGKVEDWDSIQSGTCVAVARAPEDMEVLDPIIKGWEEFLGRWELAPKAGISNLDLSEGELLKFGDSPKRQWWRTKQNLDYTFLMWYAANISDYYMQMEDDIQPVPHFILTVRSYIQRSLLGKHWVMASFSSLGFIGKLFNNSHVPKLAEFLLTFSTEAPCDWLVWVWIDAMSPWPVAPDIPKDVEQETQKREKAIKDGPEAVKKLGFMRDDLQAYYLNSSWPQLFQTPAVEVDTTKAWPDQNGAVESRFPQARVESNMKAHKAFTANLVYPPGDPLGFWTSDTCTFPSGKADPLCEHQKKYFRLVFNEPLHGEVKVIIRQSRAQHENDFIKSGSLQVSRTQDCNKLQRVKELQQAEEIWKGHMDRVLCLQVTLDKPQPEWIAIREIVIEPQSSTSTKPNFLSPKVHSSEVSHSFHYALQHAFEAAALGFLAGSLAWVAIWEFGKRYEIMRSVGCFAPWTFTFIMVLDVSLLIFLKPDRPTVPSSDPSPTPSPLLCQNQRPREKLPLDWRVLRPGISFLEKSQLKHLGPARDPRETSEAWEKRQVSIGVIAQPDMDAAFVASSVLQIVQHGAGDATIALLVGQARNSPWSPRRQEFVQKLRELLHQGGDLLHLLDPSADLYPEAPTKTENVDLALLTAFLEPLSDAFMMVELDCGLVKDYPYHLRRFTQTLDSLSTPWIVVEFTGPGHTRKLLRSRLLPRFREMLVMFPNVPAASLFWDFIDVVGNETAPKSIYLGTDAGKRDRPDVKLQHNKHQALIEHLGDVSSLEGKVQRAQEAYFKNNVLVESLFDNPPGMLKTNIPGSRQDILQAVYDGSKTAGEVTCGGHSAKSCSECPQGHGASWCNRDCGWVDGTCKTLYKTDKVTTSQDVYFELVFEDAQDVEIVSLSMGGTVKPPCSNCKDKPDESPDDDFAHALDDAELLFARGQKDLMGEVGCEKYFKVRNIAGREVFWKSNSSRFVTAVKCVRISIPRAQEHALILRAFQIRSSKAGYNNVASLAAAGFNLPSTLESKWSFPRTPLQTYNALNSEQAAMWQEHHLEWVLLMSVALVSGAFAGVLGCLFPKQRKRRKLAPT</sequence>
<name>A0ABP0QD57_9DINO</name>
<dbReference type="InterPro" id="IPR006759">
    <property type="entry name" value="Glyco_transf_54"/>
</dbReference>